<keyword evidence="1" id="KW-0732">Signal</keyword>
<protein>
    <submittedName>
        <fullName evidence="2">Uncharacterized protein</fullName>
    </submittedName>
</protein>
<feature type="chain" id="PRO_5002043955" evidence="1">
    <location>
        <begin position="20"/>
        <end position="36"/>
    </location>
</feature>
<dbReference type="AlphaFoldDB" id="A0A0A9ARE2"/>
<evidence type="ECO:0000256" key="1">
    <source>
        <dbReference type="SAM" id="SignalP"/>
    </source>
</evidence>
<reference evidence="2" key="2">
    <citation type="journal article" date="2015" name="Data Brief">
        <title>Shoot transcriptome of the giant reed, Arundo donax.</title>
        <authorList>
            <person name="Barrero R.A."/>
            <person name="Guerrero F.D."/>
            <person name="Moolhuijzen P."/>
            <person name="Goolsby J.A."/>
            <person name="Tidwell J."/>
            <person name="Bellgard S.E."/>
            <person name="Bellgard M.I."/>
        </authorList>
    </citation>
    <scope>NUCLEOTIDE SEQUENCE</scope>
    <source>
        <tissue evidence="2">Shoot tissue taken approximately 20 cm above the soil surface</tissue>
    </source>
</reference>
<sequence length="36" mass="4314">MSFEMLASILLLRFLIIDTIDFKHQCLTVNFSKMYM</sequence>
<dbReference type="EMBL" id="GBRH01243561">
    <property type="protein sequence ID" value="JAD54334.1"/>
    <property type="molecule type" value="Transcribed_RNA"/>
</dbReference>
<accession>A0A0A9ARE2</accession>
<evidence type="ECO:0000313" key="2">
    <source>
        <dbReference type="EMBL" id="JAD54334.1"/>
    </source>
</evidence>
<reference evidence="2" key="1">
    <citation type="submission" date="2014-09" db="EMBL/GenBank/DDBJ databases">
        <authorList>
            <person name="Magalhaes I.L.F."/>
            <person name="Oliveira U."/>
            <person name="Santos F.R."/>
            <person name="Vidigal T.H.D.A."/>
            <person name="Brescovit A.D."/>
            <person name="Santos A.J."/>
        </authorList>
    </citation>
    <scope>NUCLEOTIDE SEQUENCE</scope>
    <source>
        <tissue evidence="2">Shoot tissue taken approximately 20 cm above the soil surface</tissue>
    </source>
</reference>
<name>A0A0A9ARE2_ARUDO</name>
<feature type="signal peptide" evidence="1">
    <location>
        <begin position="1"/>
        <end position="19"/>
    </location>
</feature>
<proteinExistence type="predicted"/>
<organism evidence="2">
    <name type="scientific">Arundo donax</name>
    <name type="common">Giant reed</name>
    <name type="synonym">Donax arundinaceus</name>
    <dbReference type="NCBI Taxonomy" id="35708"/>
    <lineage>
        <taxon>Eukaryota</taxon>
        <taxon>Viridiplantae</taxon>
        <taxon>Streptophyta</taxon>
        <taxon>Embryophyta</taxon>
        <taxon>Tracheophyta</taxon>
        <taxon>Spermatophyta</taxon>
        <taxon>Magnoliopsida</taxon>
        <taxon>Liliopsida</taxon>
        <taxon>Poales</taxon>
        <taxon>Poaceae</taxon>
        <taxon>PACMAD clade</taxon>
        <taxon>Arundinoideae</taxon>
        <taxon>Arundineae</taxon>
        <taxon>Arundo</taxon>
    </lineage>
</organism>